<evidence type="ECO:0000256" key="1">
    <source>
        <dbReference type="SAM" id="Phobius"/>
    </source>
</evidence>
<gene>
    <name evidence="2" type="ORF">V1286_002308</name>
</gene>
<dbReference type="Proteomes" id="UP001364224">
    <property type="component" value="Unassembled WGS sequence"/>
</dbReference>
<evidence type="ECO:0000313" key="3">
    <source>
        <dbReference type="Proteomes" id="UP001364224"/>
    </source>
</evidence>
<dbReference type="EMBL" id="JAZHRV010000001">
    <property type="protein sequence ID" value="MEH2554779.1"/>
    <property type="molecule type" value="Genomic_DNA"/>
</dbReference>
<keyword evidence="3" id="KW-1185">Reference proteome</keyword>
<comment type="caution">
    <text evidence="2">The sequence shown here is derived from an EMBL/GenBank/DDBJ whole genome shotgun (WGS) entry which is preliminary data.</text>
</comment>
<accession>A0ABU8B8A6</accession>
<proteinExistence type="predicted"/>
<reference evidence="2 3" key="1">
    <citation type="submission" date="2024-02" db="EMBL/GenBank/DDBJ databases">
        <title>Adaptive strategies in a cosmopolitan and abundant soil bacterium.</title>
        <authorList>
            <person name="Carini P."/>
        </authorList>
    </citation>
    <scope>NUCLEOTIDE SEQUENCE [LARGE SCALE GENOMIC DNA]</scope>
    <source>
        <strain evidence="2 3">AZCC 1608</strain>
    </source>
</reference>
<name>A0ABU8B8A6_9BRAD</name>
<protein>
    <submittedName>
        <fullName evidence="2">Gentisate 1,2-dioxygenase</fullName>
    </submittedName>
</protein>
<sequence>MKGSGIFTLNNARHPFEKGGMIFIPKNAWNRPVAALAVSYVLSILPLPIALYLMRLGA</sequence>
<feature type="transmembrane region" description="Helical" evidence="1">
    <location>
        <begin position="33"/>
        <end position="54"/>
    </location>
</feature>
<keyword evidence="1" id="KW-0812">Transmembrane</keyword>
<evidence type="ECO:0000313" key="2">
    <source>
        <dbReference type="EMBL" id="MEH2554779.1"/>
    </source>
</evidence>
<keyword evidence="1" id="KW-0472">Membrane</keyword>
<organism evidence="2 3">
    <name type="scientific">Bradyrhizobium algeriense</name>
    <dbReference type="NCBI Taxonomy" id="634784"/>
    <lineage>
        <taxon>Bacteria</taxon>
        <taxon>Pseudomonadati</taxon>
        <taxon>Pseudomonadota</taxon>
        <taxon>Alphaproteobacteria</taxon>
        <taxon>Hyphomicrobiales</taxon>
        <taxon>Nitrobacteraceae</taxon>
        <taxon>Bradyrhizobium</taxon>
    </lineage>
</organism>
<dbReference type="InterPro" id="IPR011051">
    <property type="entry name" value="RmlC_Cupin_sf"/>
</dbReference>
<dbReference type="SUPFAM" id="SSF51182">
    <property type="entry name" value="RmlC-like cupins"/>
    <property type="match status" value="1"/>
</dbReference>
<keyword evidence="1" id="KW-1133">Transmembrane helix</keyword>